<proteinExistence type="predicted"/>
<protein>
    <submittedName>
        <fullName evidence="1">Uncharacterized protein</fullName>
    </submittedName>
</protein>
<keyword evidence="2" id="KW-1185">Reference proteome</keyword>
<dbReference type="Proteomes" id="UP000799324">
    <property type="component" value="Unassembled WGS sequence"/>
</dbReference>
<evidence type="ECO:0000313" key="2">
    <source>
        <dbReference type="Proteomes" id="UP000799324"/>
    </source>
</evidence>
<name>A0A6A6TCG5_9PLEO</name>
<organism evidence="1 2">
    <name type="scientific">Lophiostoma macrostomum CBS 122681</name>
    <dbReference type="NCBI Taxonomy" id="1314788"/>
    <lineage>
        <taxon>Eukaryota</taxon>
        <taxon>Fungi</taxon>
        <taxon>Dikarya</taxon>
        <taxon>Ascomycota</taxon>
        <taxon>Pezizomycotina</taxon>
        <taxon>Dothideomycetes</taxon>
        <taxon>Pleosporomycetidae</taxon>
        <taxon>Pleosporales</taxon>
        <taxon>Lophiostomataceae</taxon>
        <taxon>Lophiostoma</taxon>
    </lineage>
</organism>
<reference evidence="1" key="1">
    <citation type="journal article" date="2020" name="Stud. Mycol.">
        <title>101 Dothideomycetes genomes: a test case for predicting lifestyles and emergence of pathogens.</title>
        <authorList>
            <person name="Haridas S."/>
            <person name="Albert R."/>
            <person name="Binder M."/>
            <person name="Bloem J."/>
            <person name="Labutti K."/>
            <person name="Salamov A."/>
            <person name="Andreopoulos B."/>
            <person name="Baker S."/>
            <person name="Barry K."/>
            <person name="Bills G."/>
            <person name="Bluhm B."/>
            <person name="Cannon C."/>
            <person name="Castanera R."/>
            <person name="Culley D."/>
            <person name="Daum C."/>
            <person name="Ezra D."/>
            <person name="Gonzalez J."/>
            <person name="Henrissat B."/>
            <person name="Kuo A."/>
            <person name="Liang C."/>
            <person name="Lipzen A."/>
            <person name="Lutzoni F."/>
            <person name="Magnuson J."/>
            <person name="Mondo S."/>
            <person name="Nolan M."/>
            <person name="Ohm R."/>
            <person name="Pangilinan J."/>
            <person name="Park H.-J."/>
            <person name="Ramirez L."/>
            <person name="Alfaro M."/>
            <person name="Sun H."/>
            <person name="Tritt A."/>
            <person name="Yoshinaga Y."/>
            <person name="Zwiers L.-H."/>
            <person name="Turgeon B."/>
            <person name="Goodwin S."/>
            <person name="Spatafora J."/>
            <person name="Crous P."/>
            <person name="Grigoriev I."/>
        </authorList>
    </citation>
    <scope>NUCLEOTIDE SEQUENCE</scope>
    <source>
        <strain evidence="1">CBS 122681</strain>
    </source>
</reference>
<sequence length="162" mass="18106">MTRPASLLDHGWVCRRGGRYRRRRKLFGRRKRQVQATPSKEGPNLHFPIQNETYHGLPSLAQLFQLALLRQSSANCTNLAPSREIKKADPIRPITVHVDPAPQIRSTAPPHTASGQRSPLCLTSAMPFAPLRWDTRLGVHTSIDYCISHVGAPSGKFHSACR</sequence>
<gene>
    <name evidence="1" type="ORF">K491DRAFT_677616</name>
</gene>
<evidence type="ECO:0000313" key="1">
    <source>
        <dbReference type="EMBL" id="KAF2656981.1"/>
    </source>
</evidence>
<dbReference type="EMBL" id="MU004330">
    <property type="protein sequence ID" value="KAF2656981.1"/>
    <property type="molecule type" value="Genomic_DNA"/>
</dbReference>
<accession>A0A6A6TCG5</accession>
<dbReference type="AlphaFoldDB" id="A0A6A6TCG5"/>